<evidence type="ECO:0000256" key="1">
    <source>
        <dbReference type="ARBA" id="ARBA00022857"/>
    </source>
</evidence>
<dbReference type="CDD" id="cd05259">
    <property type="entry name" value="PCBER_SDR_a"/>
    <property type="match status" value="1"/>
</dbReference>
<dbReference type="SUPFAM" id="SSF51735">
    <property type="entry name" value="NAD(P)-binding Rossmann-fold domains"/>
    <property type="match status" value="1"/>
</dbReference>
<dbReference type="Gene3D" id="3.90.25.10">
    <property type="entry name" value="UDP-galactose 4-epimerase, domain 1"/>
    <property type="match status" value="1"/>
</dbReference>
<dbReference type="EMBL" id="JBFCZG010000010">
    <property type="protein sequence ID" value="KAL3417505.1"/>
    <property type="molecule type" value="Genomic_DNA"/>
</dbReference>
<sequence length="306" mass="32479">MTSIKNVAVLGAGGNLGPSIVTALVNAKVFHITVITRSDSQSTFPPTVDVRRVDYSSEASLVEGFRGQDAIVSVVGAAALADQQRIVDAAVTSGVQRFIPSEFGVDTQSLDASSDRDRAIASILKAKIDTVAYLKKVAAEHATFTWTGIATSLFFDWGLKVGSLGFSIAKKSATIYDSGNEAFLGTNLSTIGQAVVAVLQQPQQTANRYLNIASFTTTQNEVRALLEAETGSTWTLTRASTEDERTTGEQKLAQGDRSAFGHLLKPHLFGDGIGHANPRGGLANDELGLPKEDLRETLRAAVKALL</sequence>
<keyword evidence="1" id="KW-0521">NADP</keyword>
<dbReference type="InterPro" id="IPR045312">
    <property type="entry name" value="PCBER-like"/>
</dbReference>
<dbReference type="InterPro" id="IPR008030">
    <property type="entry name" value="NmrA-like"/>
</dbReference>
<keyword evidence="5" id="KW-1185">Reference proteome</keyword>
<accession>A0ABR4P2H8</accession>
<evidence type="ECO:0000313" key="5">
    <source>
        <dbReference type="Proteomes" id="UP001629113"/>
    </source>
</evidence>
<dbReference type="InterPro" id="IPR051609">
    <property type="entry name" value="NmrA/Isoflavone_reductase-like"/>
</dbReference>
<dbReference type="Gene3D" id="3.40.50.720">
    <property type="entry name" value="NAD(P)-binding Rossmann-like Domain"/>
    <property type="match status" value="1"/>
</dbReference>
<gene>
    <name evidence="4" type="ORF">PVAG01_10515</name>
</gene>
<reference evidence="4 5" key="1">
    <citation type="submission" date="2024-06" db="EMBL/GenBank/DDBJ databases">
        <title>Complete genome of Phlyctema vagabunda strain 19-DSS-EL-015.</title>
        <authorList>
            <person name="Fiorenzani C."/>
        </authorList>
    </citation>
    <scope>NUCLEOTIDE SEQUENCE [LARGE SCALE GENOMIC DNA]</scope>
    <source>
        <strain evidence="4 5">19-DSS-EL-015</strain>
    </source>
</reference>
<protein>
    <submittedName>
        <fullName evidence="4">NmrA-like family protein</fullName>
    </submittedName>
</protein>
<keyword evidence="2" id="KW-0560">Oxidoreductase</keyword>
<dbReference type="PANTHER" id="PTHR47706:SF9">
    <property type="entry name" value="NMRA-LIKE DOMAIN-CONTAINING PROTEIN-RELATED"/>
    <property type="match status" value="1"/>
</dbReference>
<name>A0ABR4P2H8_9HELO</name>
<evidence type="ECO:0000313" key="4">
    <source>
        <dbReference type="EMBL" id="KAL3417505.1"/>
    </source>
</evidence>
<evidence type="ECO:0000259" key="3">
    <source>
        <dbReference type="Pfam" id="PF05368"/>
    </source>
</evidence>
<proteinExistence type="predicted"/>
<dbReference type="InterPro" id="IPR036291">
    <property type="entry name" value="NAD(P)-bd_dom_sf"/>
</dbReference>
<comment type="caution">
    <text evidence="4">The sequence shown here is derived from an EMBL/GenBank/DDBJ whole genome shotgun (WGS) entry which is preliminary data.</text>
</comment>
<evidence type="ECO:0000256" key="2">
    <source>
        <dbReference type="ARBA" id="ARBA00023002"/>
    </source>
</evidence>
<organism evidence="4 5">
    <name type="scientific">Phlyctema vagabunda</name>
    <dbReference type="NCBI Taxonomy" id="108571"/>
    <lineage>
        <taxon>Eukaryota</taxon>
        <taxon>Fungi</taxon>
        <taxon>Dikarya</taxon>
        <taxon>Ascomycota</taxon>
        <taxon>Pezizomycotina</taxon>
        <taxon>Leotiomycetes</taxon>
        <taxon>Helotiales</taxon>
        <taxon>Dermateaceae</taxon>
        <taxon>Phlyctema</taxon>
    </lineage>
</organism>
<dbReference type="Proteomes" id="UP001629113">
    <property type="component" value="Unassembled WGS sequence"/>
</dbReference>
<dbReference type="Pfam" id="PF05368">
    <property type="entry name" value="NmrA"/>
    <property type="match status" value="1"/>
</dbReference>
<dbReference type="PANTHER" id="PTHR47706">
    <property type="entry name" value="NMRA-LIKE FAMILY PROTEIN"/>
    <property type="match status" value="1"/>
</dbReference>
<feature type="domain" description="NmrA-like" evidence="3">
    <location>
        <begin position="5"/>
        <end position="241"/>
    </location>
</feature>